<evidence type="ECO:0000256" key="10">
    <source>
        <dbReference type="ARBA" id="ARBA00023136"/>
    </source>
</evidence>
<comment type="similarity">
    <text evidence="3">Belongs to the peptidase S8 family. Furin subfamily.</text>
</comment>
<evidence type="ECO:0000256" key="8">
    <source>
        <dbReference type="ARBA" id="ARBA00022825"/>
    </source>
</evidence>
<keyword evidence="11" id="KW-0865">Zymogen</keyword>
<evidence type="ECO:0000256" key="14">
    <source>
        <dbReference type="ARBA" id="ARBA00035756"/>
    </source>
</evidence>
<dbReference type="PROSITE" id="PS00136">
    <property type="entry name" value="SUBTILASE_ASP"/>
    <property type="match status" value="1"/>
</dbReference>
<dbReference type="InterPro" id="IPR008979">
    <property type="entry name" value="Galactose-bd-like_sf"/>
</dbReference>
<comment type="function">
    <text evidence="16">Furin is likely to represent the ubiquitous endoprotease activity within constitutive secretory pathways and capable of cleavage at the RX(K/R)R consensus motif.</text>
</comment>
<evidence type="ECO:0000256" key="12">
    <source>
        <dbReference type="ARBA" id="ARBA00023157"/>
    </source>
</evidence>
<dbReference type="InterPro" id="IPR015500">
    <property type="entry name" value="Peptidase_S8_subtilisin-rel"/>
</dbReference>
<dbReference type="PANTHER" id="PTHR42884">
    <property type="entry name" value="PROPROTEIN CONVERTASE SUBTILISIN/KEXIN-RELATED"/>
    <property type="match status" value="1"/>
</dbReference>
<feature type="compositionally biased region" description="Low complexity" evidence="21">
    <location>
        <begin position="191"/>
        <end position="205"/>
    </location>
</feature>
<dbReference type="GO" id="GO:0097090">
    <property type="term" value="P:presynaptic membrane organization"/>
    <property type="evidence" value="ECO:0007669"/>
    <property type="project" value="UniProtKB-ARBA"/>
</dbReference>
<dbReference type="InterPro" id="IPR023828">
    <property type="entry name" value="Peptidase_S8_Ser-AS"/>
</dbReference>
<dbReference type="PROSITE" id="PS51829">
    <property type="entry name" value="P_HOMO_B"/>
    <property type="match status" value="1"/>
</dbReference>
<dbReference type="InterPro" id="IPR023827">
    <property type="entry name" value="Peptidase_S8_Asp-AS"/>
</dbReference>
<keyword evidence="13" id="KW-0325">Glycoprotein</keyword>
<dbReference type="AlphaFoldDB" id="A0A0Q9WLP1"/>
<dbReference type="Pfam" id="PF01483">
    <property type="entry name" value="P_proprotein"/>
    <property type="match status" value="1"/>
</dbReference>
<comment type="subcellular location">
    <subcellularLocation>
        <location evidence="2">Golgi apparatus membrane</location>
        <topology evidence="2">Multi-pass membrane protein</topology>
    </subcellularLocation>
</comment>
<comment type="cofactor">
    <cofactor evidence="1">
        <name>Ca(2+)</name>
        <dbReference type="ChEBI" id="CHEBI:29108"/>
    </cofactor>
</comment>
<evidence type="ECO:0000256" key="19">
    <source>
        <dbReference type="PIRSR" id="PIRSR615500-1"/>
    </source>
</evidence>
<feature type="region of interest" description="Disordered" evidence="21">
    <location>
        <begin position="191"/>
        <end position="210"/>
    </location>
</feature>
<evidence type="ECO:0000256" key="21">
    <source>
        <dbReference type="SAM" id="MobiDB-lite"/>
    </source>
</evidence>
<evidence type="ECO:0000313" key="24">
    <source>
        <dbReference type="EMBL" id="KRF82871.1"/>
    </source>
</evidence>
<dbReference type="Pfam" id="PF16470">
    <property type="entry name" value="S8_pro-domain"/>
    <property type="match status" value="1"/>
</dbReference>
<feature type="transmembrane region" description="Helical" evidence="22">
    <location>
        <begin position="1003"/>
        <end position="1027"/>
    </location>
</feature>
<dbReference type="GO" id="GO:0000139">
    <property type="term" value="C:Golgi membrane"/>
    <property type="evidence" value="ECO:0007669"/>
    <property type="project" value="UniProtKB-SubCell"/>
</dbReference>
<evidence type="ECO:0000256" key="20">
    <source>
        <dbReference type="PROSITE-ProRule" id="PRU01240"/>
    </source>
</evidence>
<keyword evidence="22" id="KW-1133">Transmembrane helix</keyword>
<dbReference type="EC" id="3.4.21.75" evidence="15"/>
<gene>
    <name evidence="24" type="primary">Dvir\GJ23748</name>
    <name evidence="24" type="ORF">Dvir_GJ23748</name>
</gene>
<keyword evidence="7 20" id="KW-0378">Hydrolase</keyword>
<dbReference type="InterPro" id="IPR034182">
    <property type="entry name" value="Kexin/furin"/>
</dbReference>
<dbReference type="FunFam" id="2.60.120.260:FF:000006">
    <property type="entry name" value="Proprotein convertase subtilisin/kexin type 5"/>
    <property type="match status" value="1"/>
</dbReference>
<dbReference type="GO" id="GO:0008039">
    <property type="term" value="P:synaptic target recognition"/>
    <property type="evidence" value="ECO:0007669"/>
    <property type="project" value="UniProtKB-ARBA"/>
</dbReference>
<keyword evidence="25" id="KW-1185">Reference proteome</keyword>
<keyword evidence="9" id="KW-0333">Golgi apparatus</keyword>
<dbReference type="PANTHER" id="PTHR42884:SF3">
    <property type="entry name" value="FURIN-LIKE PROTEASE 1, ISOFORMS 1_1-X_2"/>
    <property type="match status" value="1"/>
</dbReference>
<feature type="region of interest" description="Disordered" evidence="21">
    <location>
        <begin position="885"/>
        <end position="924"/>
    </location>
</feature>
<keyword evidence="8 20" id="KW-0720">Serine protease</keyword>
<evidence type="ECO:0000259" key="23">
    <source>
        <dbReference type="PROSITE" id="PS51829"/>
    </source>
</evidence>
<dbReference type="InterPro" id="IPR038466">
    <property type="entry name" value="S8_pro-domain_sf"/>
</dbReference>
<feature type="region of interest" description="Disordered" evidence="21">
    <location>
        <begin position="1079"/>
        <end position="1099"/>
    </location>
</feature>
<evidence type="ECO:0000256" key="18">
    <source>
        <dbReference type="ARBA" id="ARBA00077026"/>
    </source>
</evidence>
<feature type="active site" description="Charge relay system" evidence="19 20">
    <location>
        <position position="571"/>
    </location>
</feature>
<dbReference type="SMART" id="SM00261">
    <property type="entry name" value="FU"/>
    <property type="match status" value="2"/>
</dbReference>
<dbReference type="InterPro" id="IPR006212">
    <property type="entry name" value="Furin_repeat"/>
</dbReference>
<dbReference type="FunFam" id="3.40.50.200:FF:000001">
    <property type="entry name" value="Furin 2, isoform B"/>
    <property type="match status" value="1"/>
</dbReference>
<dbReference type="PROSITE" id="PS51892">
    <property type="entry name" value="SUBTILASE"/>
    <property type="match status" value="1"/>
</dbReference>
<feature type="compositionally biased region" description="Low complexity" evidence="21">
    <location>
        <begin position="13"/>
        <end position="29"/>
    </location>
</feature>
<evidence type="ECO:0000256" key="6">
    <source>
        <dbReference type="ARBA" id="ARBA00022729"/>
    </source>
</evidence>
<evidence type="ECO:0000256" key="13">
    <source>
        <dbReference type="ARBA" id="ARBA00023180"/>
    </source>
</evidence>
<dbReference type="Gene3D" id="3.30.70.850">
    <property type="entry name" value="Peptidase S8, pro-domain"/>
    <property type="match status" value="1"/>
</dbReference>
<feature type="domain" description="P/Homo B" evidence="23">
    <location>
        <begin position="646"/>
        <end position="775"/>
    </location>
</feature>
<reference evidence="24 25" key="1">
    <citation type="journal article" date="2007" name="Nature">
        <title>Evolution of genes and genomes on the Drosophila phylogeny.</title>
        <authorList>
            <consortium name="Drosophila 12 Genomes Consortium"/>
            <person name="Clark A.G."/>
            <person name="Eisen M.B."/>
            <person name="Smith D.R."/>
            <person name="Bergman C.M."/>
            <person name="Oliver B."/>
            <person name="Markow T.A."/>
            <person name="Kaufman T.C."/>
            <person name="Kellis M."/>
            <person name="Gelbart W."/>
            <person name="Iyer V.N."/>
            <person name="Pollard D.A."/>
            <person name="Sackton T.B."/>
            <person name="Larracuente A.M."/>
            <person name="Singh N.D."/>
            <person name="Abad J.P."/>
            <person name="Abt D.N."/>
            <person name="Adryan B."/>
            <person name="Aguade M."/>
            <person name="Akashi H."/>
            <person name="Anderson W.W."/>
            <person name="Aquadro C.F."/>
            <person name="Ardell D.H."/>
            <person name="Arguello R."/>
            <person name="Artieri C.G."/>
            <person name="Barbash D.A."/>
            <person name="Barker D."/>
            <person name="Barsanti P."/>
            <person name="Batterham P."/>
            <person name="Batzoglou S."/>
            <person name="Begun D."/>
            <person name="Bhutkar A."/>
            <person name="Blanco E."/>
            <person name="Bosak S.A."/>
            <person name="Bradley R.K."/>
            <person name="Brand A.D."/>
            <person name="Brent M.R."/>
            <person name="Brooks A.N."/>
            <person name="Brown R.H."/>
            <person name="Butlin R.K."/>
            <person name="Caggese C."/>
            <person name="Calvi B.R."/>
            <person name="Bernardo de Carvalho A."/>
            <person name="Caspi A."/>
            <person name="Castrezana S."/>
            <person name="Celniker S.E."/>
            <person name="Chang J.L."/>
            <person name="Chapple C."/>
            <person name="Chatterji S."/>
            <person name="Chinwalla A."/>
            <person name="Civetta A."/>
            <person name="Clifton S.W."/>
            <person name="Comeron J.M."/>
            <person name="Costello J.C."/>
            <person name="Coyne J.A."/>
            <person name="Daub J."/>
            <person name="David R.G."/>
            <person name="Delcher A.L."/>
            <person name="Delehaunty K."/>
            <person name="Do C.B."/>
            <person name="Ebling H."/>
            <person name="Edwards K."/>
            <person name="Eickbush T."/>
            <person name="Evans J.D."/>
            <person name="Filipski A."/>
            <person name="Findeiss S."/>
            <person name="Freyhult E."/>
            <person name="Fulton L."/>
            <person name="Fulton R."/>
            <person name="Garcia A.C."/>
            <person name="Gardiner A."/>
            <person name="Garfield D.A."/>
            <person name="Garvin B.E."/>
            <person name="Gibson G."/>
            <person name="Gilbert D."/>
            <person name="Gnerre S."/>
            <person name="Godfrey J."/>
            <person name="Good R."/>
            <person name="Gotea V."/>
            <person name="Gravely B."/>
            <person name="Greenberg A.J."/>
            <person name="Griffiths-Jones S."/>
            <person name="Gross S."/>
            <person name="Guigo R."/>
            <person name="Gustafson E.A."/>
            <person name="Haerty W."/>
            <person name="Hahn M.W."/>
            <person name="Halligan D.L."/>
            <person name="Halpern A.L."/>
            <person name="Halter G.M."/>
            <person name="Han M.V."/>
            <person name="Heger A."/>
            <person name="Hillier L."/>
            <person name="Hinrichs A.S."/>
            <person name="Holmes I."/>
            <person name="Hoskins R.A."/>
            <person name="Hubisz M.J."/>
            <person name="Hultmark D."/>
            <person name="Huntley M.A."/>
            <person name="Jaffe D.B."/>
            <person name="Jagadeeshan S."/>
            <person name="Jeck W.R."/>
            <person name="Johnson J."/>
            <person name="Jones C.D."/>
            <person name="Jordan W.C."/>
            <person name="Karpen G.H."/>
            <person name="Kataoka E."/>
            <person name="Keightley P.D."/>
            <person name="Kheradpour P."/>
            <person name="Kirkness E.F."/>
            <person name="Koerich L.B."/>
            <person name="Kristiansen K."/>
            <person name="Kudrna D."/>
            <person name="Kulathinal R.J."/>
            <person name="Kumar S."/>
            <person name="Kwok R."/>
            <person name="Lander E."/>
            <person name="Langley C.H."/>
            <person name="Lapoint R."/>
            <person name="Lazzaro B.P."/>
            <person name="Lee S.J."/>
            <person name="Levesque L."/>
            <person name="Li R."/>
            <person name="Lin C.F."/>
            <person name="Lin M.F."/>
            <person name="Lindblad-Toh K."/>
            <person name="Llopart A."/>
            <person name="Long M."/>
            <person name="Low L."/>
            <person name="Lozovsky E."/>
            <person name="Lu J."/>
            <person name="Luo M."/>
            <person name="Machado C.A."/>
            <person name="Makalowski W."/>
            <person name="Marzo M."/>
            <person name="Matsuda M."/>
            <person name="Matzkin L."/>
            <person name="McAllister B."/>
            <person name="McBride C.S."/>
            <person name="McKernan B."/>
            <person name="McKernan K."/>
            <person name="Mendez-Lago M."/>
            <person name="Minx P."/>
            <person name="Mollenhauer M.U."/>
            <person name="Montooth K."/>
            <person name="Mount S.M."/>
            <person name="Mu X."/>
            <person name="Myers E."/>
            <person name="Negre B."/>
            <person name="Newfeld S."/>
            <person name="Nielsen R."/>
            <person name="Noor M.A."/>
            <person name="O'Grady P."/>
            <person name="Pachter L."/>
            <person name="Papaceit M."/>
            <person name="Parisi M.J."/>
            <person name="Parisi M."/>
            <person name="Parts L."/>
            <person name="Pedersen J.S."/>
            <person name="Pesole G."/>
            <person name="Phillippy A.M."/>
            <person name="Ponting C.P."/>
            <person name="Pop M."/>
            <person name="Porcelli D."/>
            <person name="Powell J.R."/>
            <person name="Prohaska S."/>
            <person name="Pruitt K."/>
            <person name="Puig M."/>
            <person name="Quesneville H."/>
            <person name="Ram K.R."/>
            <person name="Rand D."/>
            <person name="Rasmussen M.D."/>
            <person name="Reed L.K."/>
            <person name="Reenan R."/>
            <person name="Reily A."/>
            <person name="Remington K.A."/>
            <person name="Rieger T.T."/>
            <person name="Ritchie M.G."/>
            <person name="Robin C."/>
            <person name="Rogers Y.H."/>
            <person name="Rohde C."/>
            <person name="Rozas J."/>
            <person name="Rubenfield M.J."/>
            <person name="Ruiz A."/>
            <person name="Russo S."/>
            <person name="Salzberg S.L."/>
            <person name="Sanchez-Gracia A."/>
            <person name="Saranga D.J."/>
            <person name="Sato H."/>
            <person name="Schaeffer S.W."/>
            <person name="Schatz M.C."/>
            <person name="Schlenke T."/>
            <person name="Schwartz R."/>
            <person name="Segarra C."/>
            <person name="Singh R.S."/>
            <person name="Sirot L."/>
            <person name="Sirota M."/>
            <person name="Sisneros N.B."/>
            <person name="Smith C.D."/>
            <person name="Smith T.F."/>
            <person name="Spieth J."/>
            <person name="Stage D.E."/>
            <person name="Stark A."/>
            <person name="Stephan W."/>
            <person name="Strausberg R.L."/>
            <person name="Strempel S."/>
            <person name="Sturgill D."/>
            <person name="Sutton G."/>
            <person name="Sutton G.G."/>
            <person name="Tao W."/>
            <person name="Teichmann S."/>
            <person name="Tobari Y.N."/>
            <person name="Tomimura Y."/>
            <person name="Tsolas J.M."/>
            <person name="Valente V.L."/>
            <person name="Venter E."/>
            <person name="Venter J.C."/>
            <person name="Vicario S."/>
            <person name="Vieira F.G."/>
            <person name="Vilella A.J."/>
            <person name="Villasante A."/>
            <person name="Walenz B."/>
            <person name="Wang J."/>
            <person name="Wasserman M."/>
            <person name="Watts T."/>
            <person name="Wilson D."/>
            <person name="Wilson R.K."/>
            <person name="Wing R.A."/>
            <person name="Wolfner M.F."/>
            <person name="Wong A."/>
            <person name="Wong G.K."/>
            <person name="Wu C.I."/>
            <person name="Wu G."/>
            <person name="Yamamoto D."/>
            <person name="Yang H.P."/>
            <person name="Yang S.P."/>
            <person name="Yorke J.A."/>
            <person name="Yoshida K."/>
            <person name="Zdobnov E."/>
            <person name="Zhang P."/>
            <person name="Zhang Y."/>
            <person name="Zimin A.V."/>
            <person name="Baldwin J."/>
            <person name="Abdouelleil A."/>
            <person name="Abdulkadir J."/>
            <person name="Abebe A."/>
            <person name="Abera B."/>
            <person name="Abreu J."/>
            <person name="Acer S.C."/>
            <person name="Aftuck L."/>
            <person name="Alexander A."/>
            <person name="An P."/>
            <person name="Anderson E."/>
            <person name="Anderson S."/>
            <person name="Arachi H."/>
            <person name="Azer M."/>
            <person name="Bachantsang P."/>
            <person name="Barry A."/>
            <person name="Bayul T."/>
            <person name="Berlin A."/>
            <person name="Bessette D."/>
            <person name="Bloom T."/>
            <person name="Blye J."/>
            <person name="Boguslavskiy L."/>
            <person name="Bonnet C."/>
            <person name="Boukhgalter B."/>
            <person name="Bourzgui I."/>
            <person name="Brown A."/>
            <person name="Cahill P."/>
            <person name="Channer S."/>
            <person name="Cheshatsang Y."/>
            <person name="Chuda L."/>
            <person name="Citroen M."/>
            <person name="Collymore A."/>
            <person name="Cooke P."/>
            <person name="Costello M."/>
            <person name="D'Aco K."/>
            <person name="Daza R."/>
            <person name="De Haan G."/>
            <person name="DeGray S."/>
            <person name="DeMaso C."/>
            <person name="Dhargay N."/>
            <person name="Dooley K."/>
            <person name="Dooley E."/>
            <person name="Doricent M."/>
            <person name="Dorje P."/>
            <person name="Dorjee K."/>
            <person name="Dupes A."/>
            <person name="Elong R."/>
            <person name="Falk J."/>
            <person name="Farina A."/>
            <person name="Faro S."/>
            <person name="Ferguson D."/>
            <person name="Fisher S."/>
            <person name="Foley C.D."/>
            <person name="Franke A."/>
            <person name="Friedrich D."/>
            <person name="Gadbois L."/>
            <person name="Gearin G."/>
            <person name="Gearin C.R."/>
            <person name="Giannoukos G."/>
            <person name="Goode T."/>
            <person name="Graham J."/>
            <person name="Grandbois E."/>
            <person name="Grewal S."/>
            <person name="Gyaltsen K."/>
            <person name="Hafez N."/>
            <person name="Hagos B."/>
            <person name="Hall J."/>
            <person name="Henson C."/>
            <person name="Hollinger A."/>
            <person name="Honan T."/>
            <person name="Huard M.D."/>
            <person name="Hughes L."/>
            <person name="Hurhula B."/>
            <person name="Husby M.E."/>
            <person name="Kamat A."/>
            <person name="Kanga B."/>
            <person name="Kashin S."/>
            <person name="Khazanovich D."/>
            <person name="Kisner P."/>
            <person name="Lance K."/>
            <person name="Lara M."/>
            <person name="Lee W."/>
            <person name="Lennon N."/>
            <person name="Letendre F."/>
            <person name="LeVine R."/>
            <person name="Lipovsky A."/>
            <person name="Liu X."/>
            <person name="Liu J."/>
            <person name="Liu S."/>
            <person name="Lokyitsang T."/>
            <person name="Lokyitsang Y."/>
            <person name="Lubonja R."/>
            <person name="Lui A."/>
            <person name="MacDonald P."/>
            <person name="Magnisalis V."/>
            <person name="Maru K."/>
            <person name="Matthews C."/>
            <person name="McCusker W."/>
            <person name="McDonough S."/>
            <person name="Mehta T."/>
            <person name="Meldrim J."/>
            <person name="Meneus L."/>
            <person name="Mihai O."/>
            <person name="Mihalev A."/>
            <person name="Mihova T."/>
            <person name="Mittelman R."/>
            <person name="Mlenga V."/>
            <person name="Montmayeur A."/>
            <person name="Mulrain L."/>
            <person name="Navidi A."/>
            <person name="Naylor J."/>
            <person name="Negash T."/>
            <person name="Nguyen T."/>
            <person name="Nguyen N."/>
            <person name="Nicol R."/>
            <person name="Norbu C."/>
            <person name="Norbu N."/>
            <person name="Novod N."/>
            <person name="O'Neill B."/>
            <person name="Osman S."/>
            <person name="Markiewicz E."/>
            <person name="Oyono O.L."/>
            <person name="Patti C."/>
            <person name="Phunkhang P."/>
            <person name="Pierre F."/>
            <person name="Priest M."/>
            <person name="Raghuraman S."/>
            <person name="Rege F."/>
            <person name="Reyes R."/>
            <person name="Rise C."/>
            <person name="Rogov P."/>
            <person name="Ross K."/>
            <person name="Ryan E."/>
            <person name="Settipalli S."/>
            <person name="Shea T."/>
            <person name="Sherpa N."/>
            <person name="Shi L."/>
            <person name="Shih D."/>
            <person name="Sparrow T."/>
            <person name="Spaulding J."/>
            <person name="Stalker J."/>
            <person name="Stange-Thomann N."/>
            <person name="Stavropoulos S."/>
            <person name="Stone C."/>
            <person name="Strader C."/>
            <person name="Tesfaye S."/>
            <person name="Thomson T."/>
            <person name="Thoulutsang Y."/>
            <person name="Thoulutsang D."/>
            <person name="Topham K."/>
            <person name="Topping I."/>
            <person name="Tsamla T."/>
            <person name="Vassiliev H."/>
            <person name="Vo A."/>
            <person name="Wangchuk T."/>
            <person name="Wangdi T."/>
            <person name="Weiand M."/>
            <person name="Wilkinson J."/>
            <person name="Wilson A."/>
            <person name="Yadav S."/>
            <person name="Young G."/>
            <person name="Yu Q."/>
            <person name="Zembek L."/>
            <person name="Zhong D."/>
            <person name="Zimmer A."/>
            <person name="Zwirko Z."/>
            <person name="Jaffe D.B."/>
            <person name="Alvarez P."/>
            <person name="Brockman W."/>
            <person name="Butler J."/>
            <person name="Chin C."/>
            <person name="Gnerre S."/>
            <person name="Grabherr M."/>
            <person name="Kleber M."/>
            <person name="Mauceli E."/>
            <person name="MacCallum I."/>
        </authorList>
    </citation>
    <scope>NUCLEOTIDE SEQUENCE [LARGE SCALE GENOMIC DNA]</scope>
    <source>
        <strain evidence="25">Tucson 15010-1051.87</strain>
    </source>
</reference>
<dbReference type="GO" id="GO:0097688">
    <property type="term" value="P:glutamate receptor clustering"/>
    <property type="evidence" value="ECO:0007669"/>
    <property type="project" value="UniProtKB-ARBA"/>
</dbReference>
<dbReference type="Gene3D" id="3.40.50.200">
    <property type="entry name" value="Peptidase S8/S53 domain"/>
    <property type="match status" value="1"/>
</dbReference>
<evidence type="ECO:0000256" key="15">
    <source>
        <dbReference type="ARBA" id="ARBA00038993"/>
    </source>
</evidence>
<dbReference type="OrthoDB" id="300641at2759"/>
<feature type="active site" description="Charge relay system" evidence="19 20">
    <location>
        <position position="356"/>
    </location>
</feature>
<dbReference type="SUPFAM" id="SSF49785">
    <property type="entry name" value="Galactose-binding domain-like"/>
    <property type="match status" value="1"/>
</dbReference>
<dbReference type="PROSITE" id="PS00138">
    <property type="entry name" value="SUBTILASE_SER"/>
    <property type="match status" value="1"/>
</dbReference>
<dbReference type="GO" id="GO:0001941">
    <property type="term" value="P:postsynaptic membrane organization"/>
    <property type="evidence" value="ECO:0007669"/>
    <property type="project" value="UniProtKB-ARBA"/>
</dbReference>
<dbReference type="SUPFAM" id="SSF52743">
    <property type="entry name" value="Subtilisin-like"/>
    <property type="match status" value="1"/>
</dbReference>
<accession>A0A0Q9WLP1</accession>
<evidence type="ECO:0000256" key="22">
    <source>
        <dbReference type="SAM" id="Phobius"/>
    </source>
</evidence>
<dbReference type="InterPro" id="IPR032815">
    <property type="entry name" value="S8_pro-domain"/>
</dbReference>
<dbReference type="EMBL" id="CH940650">
    <property type="protein sequence ID" value="KRF82871.1"/>
    <property type="molecule type" value="Genomic_DNA"/>
</dbReference>
<feature type="region of interest" description="Disordered" evidence="21">
    <location>
        <begin position="1"/>
        <end position="29"/>
    </location>
</feature>
<dbReference type="InterPro" id="IPR036852">
    <property type="entry name" value="Peptidase_S8/S53_dom_sf"/>
</dbReference>
<evidence type="ECO:0000256" key="5">
    <source>
        <dbReference type="ARBA" id="ARBA00022685"/>
    </source>
</evidence>
<evidence type="ECO:0000256" key="11">
    <source>
        <dbReference type="ARBA" id="ARBA00023145"/>
    </source>
</evidence>
<evidence type="ECO:0000256" key="17">
    <source>
        <dbReference type="ARBA" id="ARBA00076029"/>
    </source>
</evidence>
<dbReference type="FunFam" id="3.30.70.850:FF:000001">
    <property type="entry name" value="Proprotein convertase subtilisin/kexin type 5"/>
    <property type="match status" value="1"/>
</dbReference>
<dbReference type="SUPFAM" id="SSF57184">
    <property type="entry name" value="Growth factor receptor domain"/>
    <property type="match status" value="1"/>
</dbReference>
<dbReference type="CDD" id="cd00064">
    <property type="entry name" value="FU"/>
    <property type="match status" value="1"/>
</dbReference>
<dbReference type="CDD" id="cd04059">
    <property type="entry name" value="Peptidases_S8_Protein_convertases_Kexins_Furin-like"/>
    <property type="match status" value="1"/>
</dbReference>
<dbReference type="InterPro" id="IPR022398">
    <property type="entry name" value="Peptidase_S8_His-AS"/>
</dbReference>
<keyword evidence="10 22" id="KW-0472">Membrane</keyword>
<dbReference type="GO" id="GO:0005802">
    <property type="term" value="C:trans-Golgi network"/>
    <property type="evidence" value="ECO:0007669"/>
    <property type="project" value="TreeGrafter"/>
</dbReference>
<evidence type="ECO:0000256" key="9">
    <source>
        <dbReference type="ARBA" id="ARBA00023034"/>
    </source>
</evidence>
<sequence>MKNDVVRWSRQPNSNINNNSSCSNSSSSSINCNVNNKHNQQGSIKNNALHKVRQHVVSRRTFCQPKSTPASVAATISSLQQGQQQEQQTIVECDITNFNFNCNLLKNSFLTHNKTKRIRNRHPECSTATPTATRTWSLTATSPSTAMLLILQFSIVVFLCNLNVGFAAKVEPGHAQSPLLPPYILDYEKGAASSSSSSGSPRSGRAAGGDAGHYTHTWAVHIPNGDNNGIADAVAKEHGFVNLGKIFDDHYHFAHHKVSKRSLTPATHHQTRLDLDERVHWAKQQRAKSRSKRDFIRMRPSRTSSRALSLVDVMTFDDPKWPQMWYLNRGGDLDMNVIPAWQQGITGKGVVVTILDDGLESDHPDIEQNYDPKASYDVNSHDDDPMPHYDMTDSNRHGTRCAGEVAATANNSFCAVGIAYGASVGGVRMLDGDVTDAVEARSLSLNPQHIDIYSASWGPDDDGKTVDGPGELASRAFIEGTTKGRGGKGSIFIWASGNGGREMDNCNCDGYTNSIWTLSISSATEEGNVPWYSEKCSSTLATTYSSGGQSEKQVVTTDLHHSCTVSHTGTSASAPLAAGIAALVLQSNQNLTWRDLQHIVVRTAKPANLKDSSWSRNGVGRRVSHSFGYGLMDAAEMVRVARNWKTVPEQQRCEINAPHVDKVIPPRTHITLQLSVNHCLSVNYLEHVQAKITLTSQRRGDIQLYLKSPANTKVTLLTSRMHDNSRSGFNQWPFMSVHTWGESPHGNWQLEIHNEGRYMAQITQWDMILYGTEVPAQPKDQIHENQQSQFNVFGNDMAHNDIEHDASGQWRNMQQVGEVGMTQDRSNAAACLKWSDQKCLDCREPSFFYMDLCYDECPQHTFAQVNSDELDEEVTLSDIDAAVAISTPDGNDLPSTGKSSINQDDPLQAAERRRRSSDSSTSTLLLTPRQSRICSSCDKSCLRCYGPNASQCSTCYPGNQLRKLLQTNETYCYAYVVRSTVVDVSNPANAQLASDAKIQYMNWSTALLVIAVVVSLVGMGVAGGIVYNRRAAKAELYTRVALIAEDDSDEEQEVEVFKAHLHYPSDVLEYHDELQPNQLPRESLDAALQDEEHAQLVPE</sequence>
<evidence type="ECO:0000256" key="2">
    <source>
        <dbReference type="ARBA" id="ARBA00004653"/>
    </source>
</evidence>
<dbReference type="PROSITE" id="PS00137">
    <property type="entry name" value="SUBTILASE_HIS"/>
    <property type="match status" value="1"/>
</dbReference>
<evidence type="ECO:0000256" key="4">
    <source>
        <dbReference type="ARBA" id="ARBA00022670"/>
    </source>
</evidence>
<feature type="active site" description="Charge relay system" evidence="19 20">
    <location>
        <position position="397"/>
    </location>
</feature>
<evidence type="ECO:0000313" key="25">
    <source>
        <dbReference type="Proteomes" id="UP000008792"/>
    </source>
</evidence>
<feature type="compositionally biased region" description="Polar residues" evidence="21">
    <location>
        <begin position="893"/>
        <end position="905"/>
    </location>
</feature>
<feature type="compositionally biased region" description="Basic and acidic residues" evidence="21">
    <location>
        <begin position="1090"/>
        <end position="1099"/>
    </location>
</feature>
<dbReference type="GO" id="GO:0005886">
    <property type="term" value="C:plasma membrane"/>
    <property type="evidence" value="ECO:0007669"/>
    <property type="project" value="UniProtKB-ARBA"/>
</dbReference>
<keyword evidence="6" id="KW-0732">Signal</keyword>
<keyword evidence="12" id="KW-1015">Disulfide bond</keyword>
<dbReference type="InterPro" id="IPR002884">
    <property type="entry name" value="P_dom"/>
</dbReference>
<proteinExistence type="inferred from homology"/>
<evidence type="ECO:0000256" key="7">
    <source>
        <dbReference type="ARBA" id="ARBA00022801"/>
    </source>
</evidence>
<evidence type="ECO:0000256" key="16">
    <source>
        <dbReference type="ARBA" id="ARBA00053600"/>
    </source>
</evidence>
<keyword evidence="22" id="KW-0812">Transmembrane</keyword>
<dbReference type="GO" id="GO:0004252">
    <property type="term" value="F:serine-type endopeptidase activity"/>
    <property type="evidence" value="ECO:0007669"/>
    <property type="project" value="UniProtKB-UniRule"/>
</dbReference>
<dbReference type="SUPFAM" id="SSF54897">
    <property type="entry name" value="Protease propeptides/inhibitors"/>
    <property type="match status" value="1"/>
</dbReference>
<dbReference type="PRINTS" id="PR00723">
    <property type="entry name" value="SUBTILISIN"/>
</dbReference>
<evidence type="ECO:0000256" key="3">
    <source>
        <dbReference type="ARBA" id="ARBA00005325"/>
    </source>
</evidence>
<dbReference type="Gene3D" id="2.60.120.260">
    <property type="entry name" value="Galactose-binding domain-like"/>
    <property type="match status" value="1"/>
</dbReference>
<dbReference type="InterPro" id="IPR000209">
    <property type="entry name" value="Peptidase_S8/S53_dom"/>
</dbReference>
<dbReference type="KEGG" id="dvi:6629820"/>
<organism evidence="24 25">
    <name type="scientific">Drosophila virilis</name>
    <name type="common">Fruit fly</name>
    <dbReference type="NCBI Taxonomy" id="7244"/>
    <lineage>
        <taxon>Eukaryota</taxon>
        <taxon>Metazoa</taxon>
        <taxon>Ecdysozoa</taxon>
        <taxon>Arthropoda</taxon>
        <taxon>Hexapoda</taxon>
        <taxon>Insecta</taxon>
        <taxon>Pterygota</taxon>
        <taxon>Neoptera</taxon>
        <taxon>Endopterygota</taxon>
        <taxon>Diptera</taxon>
        <taxon>Brachycera</taxon>
        <taxon>Muscomorpha</taxon>
        <taxon>Ephydroidea</taxon>
        <taxon>Drosophilidae</taxon>
        <taxon>Drosophila</taxon>
    </lineage>
</organism>
<dbReference type="GO" id="GO:0016486">
    <property type="term" value="P:peptide hormone processing"/>
    <property type="evidence" value="ECO:0007669"/>
    <property type="project" value="TreeGrafter"/>
</dbReference>
<keyword evidence="5" id="KW-0165">Cleavage on pair of basic residues</keyword>
<protein>
    <recommendedName>
        <fullName evidence="15">furin</fullName>
        <ecNumber evidence="15">3.4.21.75</ecNumber>
    </recommendedName>
    <alternativeName>
        <fullName evidence="17">Kex2-like endoprotease 1</fullName>
    </alternativeName>
    <alternativeName>
        <fullName evidence="18">dKLIP-1</fullName>
    </alternativeName>
</protein>
<keyword evidence="4 20" id="KW-0645">Protease</keyword>
<dbReference type="Pfam" id="PF00082">
    <property type="entry name" value="Peptidase_S8"/>
    <property type="match status" value="1"/>
</dbReference>
<name>A0A0Q9WLP1_DROVI</name>
<dbReference type="InterPro" id="IPR009030">
    <property type="entry name" value="Growth_fac_rcpt_cys_sf"/>
</dbReference>
<dbReference type="Proteomes" id="UP000008792">
    <property type="component" value="Unassembled WGS sequence"/>
</dbReference>
<comment type="catalytic activity">
    <reaction evidence="14">
        <text>Release of mature proteins from their proproteins by cleavage of -Arg-Xaa-Yaa-Arg-|-Zaa- bonds, where Xaa can be any amino acid and Yaa is Arg or Lys. Releases albumin, complement component C3 and von Willebrand factor from their respective precursors.</text>
        <dbReference type="EC" id="3.4.21.75"/>
    </reaction>
</comment>
<evidence type="ECO:0000256" key="1">
    <source>
        <dbReference type="ARBA" id="ARBA00001913"/>
    </source>
</evidence>